<dbReference type="InterPro" id="IPR000917">
    <property type="entry name" value="Sulfatase_N"/>
</dbReference>
<dbReference type="FunFam" id="3.40.720.10:FF:000047">
    <property type="entry name" value="Arylsulfatase"/>
    <property type="match status" value="1"/>
</dbReference>
<dbReference type="PATRIC" id="fig|1379910.4.peg.2602"/>
<evidence type="ECO:0000313" key="5">
    <source>
        <dbReference type="Proteomes" id="UP000036458"/>
    </source>
</evidence>
<keyword evidence="2" id="KW-0378">Hydrolase</keyword>
<dbReference type="Pfam" id="PF00884">
    <property type="entry name" value="Sulfatase"/>
    <property type="match status" value="1"/>
</dbReference>
<evidence type="ECO:0000256" key="1">
    <source>
        <dbReference type="ARBA" id="ARBA00008779"/>
    </source>
</evidence>
<dbReference type="InterPro" id="IPR050738">
    <property type="entry name" value="Sulfatase"/>
</dbReference>
<organism evidence="4 5">
    <name type="scientific">Rufibacter radiotolerans</name>
    <dbReference type="NCBI Taxonomy" id="1379910"/>
    <lineage>
        <taxon>Bacteria</taxon>
        <taxon>Pseudomonadati</taxon>
        <taxon>Bacteroidota</taxon>
        <taxon>Cytophagia</taxon>
        <taxon>Cytophagales</taxon>
        <taxon>Hymenobacteraceae</taxon>
        <taxon>Rufibacter</taxon>
    </lineage>
</organism>
<dbReference type="EMBL" id="CP010777">
    <property type="protein sequence ID" value="AKQ47677.1"/>
    <property type="molecule type" value="Genomic_DNA"/>
</dbReference>
<keyword evidence="5" id="KW-1185">Reference proteome</keyword>
<accession>A0A0H4VUS7</accession>
<dbReference type="InterPro" id="IPR017850">
    <property type="entry name" value="Alkaline_phosphatase_core_sf"/>
</dbReference>
<reference evidence="4 5" key="1">
    <citation type="submission" date="2015-01" db="EMBL/GenBank/DDBJ databases">
        <title>Rufibacter sp./DG31D/ whole genome sequencing.</title>
        <authorList>
            <person name="Kim M.K."/>
            <person name="Srinivasan S."/>
            <person name="Lee J.-J."/>
        </authorList>
    </citation>
    <scope>NUCLEOTIDE SEQUENCE [LARGE SCALE GENOMIC DNA]</scope>
    <source>
        <strain evidence="4 5">DG31D</strain>
    </source>
</reference>
<feature type="domain" description="Sulfatase N-terminal" evidence="3">
    <location>
        <begin position="13"/>
        <end position="407"/>
    </location>
</feature>
<dbReference type="SUPFAM" id="SSF53649">
    <property type="entry name" value="Alkaline phosphatase-like"/>
    <property type="match status" value="1"/>
</dbReference>
<evidence type="ECO:0000256" key="2">
    <source>
        <dbReference type="ARBA" id="ARBA00022801"/>
    </source>
</evidence>
<dbReference type="PANTHER" id="PTHR42693:SF53">
    <property type="entry name" value="ENDO-4-O-SULFATASE"/>
    <property type="match status" value="1"/>
</dbReference>
<dbReference type="CDD" id="cd16025">
    <property type="entry name" value="PAS_like"/>
    <property type="match status" value="1"/>
</dbReference>
<name>A0A0H4VUS7_9BACT</name>
<dbReference type="Gene3D" id="3.30.1120.10">
    <property type="match status" value="1"/>
</dbReference>
<dbReference type="Proteomes" id="UP000036458">
    <property type="component" value="Chromosome"/>
</dbReference>
<dbReference type="PANTHER" id="PTHR42693">
    <property type="entry name" value="ARYLSULFATASE FAMILY MEMBER"/>
    <property type="match status" value="1"/>
</dbReference>
<dbReference type="GO" id="GO:0004065">
    <property type="term" value="F:arylsulfatase activity"/>
    <property type="evidence" value="ECO:0007669"/>
    <property type="project" value="TreeGrafter"/>
</dbReference>
<evidence type="ECO:0000259" key="3">
    <source>
        <dbReference type="Pfam" id="PF00884"/>
    </source>
</evidence>
<protein>
    <submittedName>
        <fullName evidence="4">Arylsulfatase</fullName>
    </submittedName>
</protein>
<dbReference type="STRING" id="1379910.TH63_12005"/>
<proteinExistence type="inferred from homology"/>
<sequence>MAVSHQTFSQQRPNIILIMADDMGFSDIGSYGGEIPTPNIDQLATKGLRFSQFYNVGRCCPSRAALLTGLAPHQAGIGHMAEDPEKTGVNDWGVHGYRGYLNRNSVTLAEVLKQAGYHTYMTGKWHVGMHGKEKWPVGRGFEQFYGILSGGASHLKPFPPRGVTRNDGPMEYSFPKDFYDTDAFTDNAISFIKNQKDTKPFFLYLAHTAPHWPLQAKKEDYEQFVGKYMKGWDVVRQDRLKKQHALGFIKKEWGLASREMRPWEALTQKEKEDVDFRMAVYAAQMYNMDYNIGKLVRHLKETGKLDNTLIMFLSDNGACAEPYQELGGKDQSEVNDPFKFWAVSYGQGWANASNTPFKRFKVETYEGGIATPFIAYWPAGIKQQAGKWYNAPHHITDIMPTVIELAQTKYPTTFHNGNKIIPTEGISLVPAFKNGTGKQHEYLYWEHQDNCAIRWGKWKAVKKLNDKNWELYDLEKDRTENHNLAAMHPDLVKKLNDQWYKWANSHHVLPKGKQRDPYAKE</sequence>
<dbReference type="Gene3D" id="3.40.720.10">
    <property type="entry name" value="Alkaline Phosphatase, subunit A"/>
    <property type="match status" value="1"/>
</dbReference>
<dbReference type="KEGG" id="ruf:TH63_12005"/>
<comment type="similarity">
    <text evidence="1">Belongs to the sulfatase family.</text>
</comment>
<evidence type="ECO:0000313" key="4">
    <source>
        <dbReference type="EMBL" id="AKQ47677.1"/>
    </source>
</evidence>
<dbReference type="AlphaFoldDB" id="A0A0H4VUS7"/>
<gene>
    <name evidence="4" type="ORF">TH63_12005</name>
</gene>